<feature type="transmembrane region" description="Helical" evidence="8">
    <location>
        <begin position="149"/>
        <end position="170"/>
    </location>
</feature>
<dbReference type="EMBL" id="RFFI01000086">
    <property type="protein sequence ID" value="RMI06941.1"/>
    <property type="molecule type" value="Genomic_DNA"/>
</dbReference>
<dbReference type="AlphaFoldDB" id="A0A3M2J4C4"/>
<comment type="similarity">
    <text evidence="2">Belongs to the binding-protein-dependent transport system permease family. FecCD subfamily.</text>
</comment>
<dbReference type="InterPro" id="IPR037294">
    <property type="entry name" value="ABC_BtuC-like"/>
</dbReference>
<reference evidence="9 10" key="1">
    <citation type="submission" date="2018-10" db="EMBL/GenBank/DDBJ databases">
        <title>Isolation, diversity and antifungal activity of actinobacteria from wheat.</title>
        <authorList>
            <person name="Han C."/>
        </authorList>
    </citation>
    <scope>NUCLEOTIDE SEQUENCE [LARGE SCALE GENOMIC DNA]</scope>
    <source>
        <strain evidence="9 10">NEAU-YY56</strain>
    </source>
</reference>
<evidence type="ECO:0000313" key="9">
    <source>
        <dbReference type="EMBL" id="RMI06941.1"/>
    </source>
</evidence>
<dbReference type="Proteomes" id="UP000269289">
    <property type="component" value="Unassembled WGS sequence"/>
</dbReference>
<evidence type="ECO:0000313" key="10">
    <source>
        <dbReference type="Proteomes" id="UP000269289"/>
    </source>
</evidence>
<dbReference type="PANTHER" id="PTHR30472:SF1">
    <property type="entry name" value="FE(3+) DICITRATE TRANSPORT SYSTEM PERMEASE PROTEIN FECC-RELATED"/>
    <property type="match status" value="1"/>
</dbReference>
<dbReference type="GO" id="GO:0005886">
    <property type="term" value="C:plasma membrane"/>
    <property type="evidence" value="ECO:0007669"/>
    <property type="project" value="UniProtKB-SubCell"/>
</dbReference>
<keyword evidence="5 8" id="KW-0812">Transmembrane</keyword>
<dbReference type="CDD" id="cd06550">
    <property type="entry name" value="TM_ABC_iron-siderophores_like"/>
    <property type="match status" value="1"/>
</dbReference>
<evidence type="ECO:0000256" key="3">
    <source>
        <dbReference type="ARBA" id="ARBA00022448"/>
    </source>
</evidence>
<keyword evidence="4" id="KW-1003">Cell membrane</keyword>
<feature type="transmembrane region" description="Helical" evidence="8">
    <location>
        <begin position="63"/>
        <end position="80"/>
    </location>
</feature>
<evidence type="ECO:0000256" key="2">
    <source>
        <dbReference type="ARBA" id="ARBA00007935"/>
    </source>
</evidence>
<protein>
    <submittedName>
        <fullName evidence="9">Fe(3+)-siderophore ABC transporter permease</fullName>
    </submittedName>
</protein>
<feature type="transmembrane region" description="Helical" evidence="8">
    <location>
        <begin position="194"/>
        <end position="212"/>
    </location>
</feature>
<evidence type="ECO:0000256" key="5">
    <source>
        <dbReference type="ARBA" id="ARBA00022692"/>
    </source>
</evidence>
<evidence type="ECO:0000256" key="1">
    <source>
        <dbReference type="ARBA" id="ARBA00004651"/>
    </source>
</evidence>
<keyword evidence="10" id="KW-1185">Reference proteome</keyword>
<dbReference type="GO" id="GO:0033214">
    <property type="term" value="P:siderophore-iron import into cell"/>
    <property type="evidence" value="ECO:0007669"/>
    <property type="project" value="TreeGrafter"/>
</dbReference>
<feature type="transmembrane region" description="Helical" evidence="8">
    <location>
        <begin position="233"/>
        <end position="258"/>
    </location>
</feature>
<sequence length="333" mass="33354">MPGTAARVAWLVGGAVVLLLAVVASLALGARSVPFGDVLGALTRFDPGVDGQVVVRDLRLPRTVVGLGVGVALGLSGALIQALTRNPLADPGILGVNAGAAFAVVVGAAAFGLTDITQFVWFAFGGAVVATAAVYAIGSAGAGATPVRLTLAGMALAGVLAGVTSGVTLLRPRVFDAMRYWGAGSLASVSWDTARSVGVFLVVGTVIALLCARPLNAVALGDDLARTLGTRLPLLRGAVVLAVTLLCGAATAAAGPIGFVGLMVPHVARWLVGPDQRWLLPLTLTLSPALLLLSDVAGRLVIAPAELQVGIVTAVLGAPVLIALARRRNASTL</sequence>
<evidence type="ECO:0000256" key="4">
    <source>
        <dbReference type="ARBA" id="ARBA00022475"/>
    </source>
</evidence>
<evidence type="ECO:0000256" key="7">
    <source>
        <dbReference type="ARBA" id="ARBA00023136"/>
    </source>
</evidence>
<evidence type="ECO:0000256" key="6">
    <source>
        <dbReference type="ARBA" id="ARBA00022989"/>
    </source>
</evidence>
<comment type="caution">
    <text evidence="9">The sequence shown here is derived from an EMBL/GenBank/DDBJ whole genome shotgun (WGS) entry which is preliminary data.</text>
</comment>
<evidence type="ECO:0000256" key="8">
    <source>
        <dbReference type="SAM" id="Phobius"/>
    </source>
</evidence>
<name>A0A3M2J4C4_9CELL</name>
<keyword evidence="7 8" id="KW-0472">Membrane</keyword>
<dbReference type="PANTHER" id="PTHR30472">
    <property type="entry name" value="FERRIC ENTEROBACTIN TRANSPORT SYSTEM PERMEASE PROTEIN"/>
    <property type="match status" value="1"/>
</dbReference>
<accession>A0A3M2J4C4</accession>
<dbReference type="InterPro" id="IPR000522">
    <property type="entry name" value="ABC_transptr_permease_BtuC"/>
</dbReference>
<proteinExistence type="inferred from homology"/>
<dbReference type="Gene3D" id="1.10.3470.10">
    <property type="entry name" value="ABC transporter involved in vitamin B12 uptake, BtuC"/>
    <property type="match status" value="1"/>
</dbReference>
<dbReference type="OrthoDB" id="9782305at2"/>
<keyword evidence="6 8" id="KW-1133">Transmembrane helix</keyword>
<gene>
    <name evidence="9" type="ORF">EBM89_14450</name>
</gene>
<organism evidence="9 10">
    <name type="scientific">Cellulomonas triticagri</name>
    <dbReference type="NCBI Taxonomy" id="2483352"/>
    <lineage>
        <taxon>Bacteria</taxon>
        <taxon>Bacillati</taxon>
        <taxon>Actinomycetota</taxon>
        <taxon>Actinomycetes</taxon>
        <taxon>Micrococcales</taxon>
        <taxon>Cellulomonadaceae</taxon>
        <taxon>Cellulomonas</taxon>
    </lineage>
</organism>
<feature type="transmembrane region" description="Helical" evidence="8">
    <location>
        <begin position="119"/>
        <end position="137"/>
    </location>
</feature>
<comment type="subcellular location">
    <subcellularLocation>
        <location evidence="1">Cell membrane</location>
        <topology evidence="1">Multi-pass membrane protein</topology>
    </subcellularLocation>
</comment>
<dbReference type="GO" id="GO:0022857">
    <property type="term" value="F:transmembrane transporter activity"/>
    <property type="evidence" value="ECO:0007669"/>
    <property type="project" value="InterPro"/>
</dbReference>
<feature type="transmembrane region" description="Helical" evidence="8">
    <location>
        <begin position="92"/>
        <end position="113"/>
    </location>
</feature>
<feature type="transmembrane region" description="Helical" evidence="8">
    <location>
        <begin position="309"/>
        <end position="326"/>
    </location>
</feature>
<dbReference type="SUPFAM" id="SSF81345">
    <property type="entry name" value="ABC transporter involved in vitamin B12 uptake, BtuC"/>
    <property type="match status" value="1"/>
</dbReference>
<dbReference type="Pfam" id="PF01032">
    <property type="entry name" value="FecCD"/>
    <property type="match status" value="1"/>
</dbReference>
<dbReference type="FunFam" id="1.10.3470.10:FF:000001">
    <property type="entry name" value="Vitamin B12 ABC transporter permease BtuC"/>
    <property type="match status" value="1"/>
</dbReference>
<keyword evidence="3" id="KW-0813">Transport</keyword>